<protein>
    <recommendedName>
        <fullName evidence="2">AB hydrolase-1 domain-containing protein</fullName>
    </recommendedName>
</protein>
<dbReference type="EMBL" id="UINC01099033">
    <property type="protein sequence ID" value="SVC57999.1"/>
    <property type="molecule type" value="Genomic_DNA"/>
</dbReference>
<feature type="transmembrane region" description="Helical" evidence="1">
    <location>
        <begin position="5"/>
        <end position="26"/>
    </location>
</feature>
<evidence type="ECO:0000259" key="2">
    <source>
        <dbReference type="Pfam" id="PF00561"/>
    </source>
</evidence>
<dbReference type="PANTHER" id="PTHR43798">
    <property type="entry name" value="MONOACYLGLYCEROL LIPASE"/>
    <property type="match status" value="1"/>
</dbReference>
<dbReference type="Gene3D" id="3.40.50.1820">
    <property type="entry name" value="alpha/beta hydrolase"/>
    <property type="match status" value="1"/>
</dbReference>
<reference evidence="3" key="1">
    <citation type="submission" date="2018-05" db="EMBL/GenBank/DDBJ databases">
        <authorList>
            <person name="Lanie J.A."/>
            <person name="Ng W.-L."/>
            <person name="Kazmierczak K.M."/>
            <person name="Andrzejewski T.M."/>
            <person name="Davidsen T.M."/>
            <person name="Wayne K.J."/>
            <person name="Tettelin H."/>
            <person name="Glass J.I."/>
            <person name="Rusch D."/>
            <person name="Podicherti R."/>
            <person name="Tsui H.-C.T."/>
            <person name="Winkler M.E."/>
        </authorList>
    </citation>
    <scope>NUCLEOTIDE SEQUENCE</scope>
</reference>
<dbReference type="Pfam" id="PF00561">
    <property type="entry name" value="Abhydrolase_1"/>
    <property type="match status" value="1"/>
</dbReference>
<dbReference type="GO" id="GO:0016020">
    <property type="term" value="C:membrane"/>
    <property type="evidence" value="ECO:0007669"/>
    <property type="project" value="TreeGrafter"/>
</dbReference>
<organism evidence="3">
    <name type="scientific">marine metagenome</name>
    <dbReference type="NCBI Taxonomy" id="408172"/>
    <lineage>
        <taxon>unclassified sequences</taxon>
        <taxon>metagenomes</taxon>
        <taxon>ecological metagenomes</taxon>
    </lineage>
</organism>
<name>A0A382NA11_9ZZZZ</name>
<dbReference type="AlphaFoldDB" id="A0A382NA11"/>
<evidence type="ECO:0000313" key="3">
    <source>
        <dbReference type="EMBL" id="SVC57999.1"/>
    </source>
</evidence>
<dbReference type="PANTHER" id="PTHR43798:SF33">
    <property type="entry name" value="HYDROLASE, PUTATIVE (AFU_ORTHOLOGUE AFUA_2G14860)-RELATED"/>
    <property type="match status" value="1"/>
</dbReference>
<evidence type="ECO:0000256" key="1">
    <source>
        <dbReference type="SAM" id="Phobius"/>
    </source>
</evidence>
<keyword evidence="1" id="KW-0472">Membrane</keyword>
<dbReference type="InterPro" id="IPR050266">
    <property type="entry name" value="AB_hydrolase_sf"/>
</dbReference>
<dbReference type="InterPro" id="IPR029058">
    <property type="entry name" value="AB_hydrolase_fold"/>
</dbReference>
<dbReference type="InterPro" id="IPR000073">
    <property type="entry name" value="AB_hydrolase_1"/>
</dbReference>
<proteinExistence type="predicted"/>
<sequence length="333" mass="37278">MLKKIFIRSSIGLLVATSLLFGYYFYFKYSFVEDLNYRSSVAETALGSIEYSLTGESDLVLLFIHGTPGGHDQTIEPSGYYRVLTPSRPGYLRTPLSVGKSPAEQAKAYKALLDSLGIKEVMILGFSGGGPAAIEFAAAYPETTLGFIALAAISHSEESWQRDDYEDEAFLNGSDFRLWFNFMLLEFLGDEAFVSFMLPNPINQQKLLKDPKQLENLKKTIWSIWPLSIRREGFINDYLQESNLSLHLTDIKVPTLVIHGTGDILVDISQGEAIARLVPNATMYVVEGGGHMMMSTHSEEIEEVIENFFQKTVNYMKGDELRSGLVSILNHKL</sequence>
<accession>A0A382NA11</accession>
<gene>
    <name evidence="3" type="ORF">METZ01_LOCUS310853</name>
</gene>
<keyword evidence="1" id="KW-0812">Transmembrane</keyword>
<feature type="domain" description="AB hydrolase-1" evidence="2">
    <location>
        <begin position="60"/>
        <end position="296"/>
    </location>
</feature>
<dbReference type="SUPFAM" id="SSF53474">
    <property type="entry name" value="alpha/beta-Hydrolases"/>
    <property type="match status" value="1"/>
</dbReference>
<keyword evidence="1" id="KW-1133">Transmembrane helix</keyword>